<dbReference type="EMBL" id="CP096659">
    <property type="protein sequence ID" value="UPV73346.1"/>
    <property type="molecule type" value="Genomic_DNA"/>
</dbReference>
<reference evidence="3 4" key="1">
    <citation type="submission" date="2022-04" db="EMBL/GenBank/DDBJ databases">
        <title>Diverse halophilic archaea isolated from saline environments.</title>
        <authorList>
            <person name="Cui H.-L."/>
        </authorList>
    </citation>
    <scope>NUCLEOTIDE SEQUENCE [LARGE SCALE GENOMIC DNA]</scope>
    <source>
        <strain evidence="3 4">XZYJT49</strain>
    </source>
</reference>
<dbReference type="Proteomes" id="UP000830729">
    <property type="component" value="Chromosome"/>
</dbReference>
<dbReference type="Gene3D" id="2.60.120.10">
    <property type="entry name" value="Jelly Rolls"/>
    <property type="match status" value="1"/>
</dbReference>
<dbReference type="InterPro" id="IPR011051">
    <property type="entry name" value="RmlC_Cupin_sf"/>
</dbReference>
<evidence type="ECO:0000313" key="4">
    <source>
        <dbReference type="Proteomes" id="UP000830729"/>
    </source>
</evidence>
<evidence type="ECO:0000313" key="3">
    <source>
        <dbReference type="EMBL" id="UPV73346.1"/>
    </source>
</evidence>
<feature type="region of interest" description="Disordered" evidence="1">
    <location>
        <begin position="93"/>
        <end position="122"/>
    </location>
</feature>
<proteinExistence type="predicted"/>
<dbReference type="Pfam" id="PF07883">
    <property type="entry name" value="Cupin_2"/>
    <property type="match status" value="1"/>
</dbReference>
<keyword evidence="4" id="KW-1185">Reference proteome</keyword>
<dbReference type="KEGG" id="halx:M0R89_12405"/>
<organism evidence="3 4">
    <name type="scientific">Halorussus limi</name>
    <dbReference type="NCBI Taxonomy" id="2938695"/>
    <lineage>
        <taxon>Archaea</taxon>
        <taxon>Methanobacteriati</taxon>
        <taxon>Methanobacteriota</taxon>
        <taxon>Stenosarchaea group</taxon>
        <taxon>Halobacteria</taxon>
        <taxon>Halobacteriales</taxon>
        <taxon>Haladaptataceae</taxon>
        <taxon>Halorussus</taxon>
    </lineage>
</organism>
<dbReference type="InterPro" id="IPR014710">
    <property type="entry name" value="RmlC-like_jellyroll"/>
</dbReference>
<dbReference type="GeneID" id="72186014"/>
<protein>
    <submittedName>
        <fullName evidence="3">Cupin domain-containing protein</fullName>
    </submittedName>
</protein>
<name>A0A8U0HRI3_9EURY</name>
<gene>
    <name evidence="3" type="ORF">M0R89_12405</name>
</gene>
<sequence length="211" mass="22020">MEKAAIADAEPEDLGGGEARRLSDPLDATGLALNRYRIPPGQEFPSGLHAHGDQEEVFVVLAGTATFERLGPDREDAGEVAVRAGEAVRFAPGEYQSGRNAVSEPRSDDSEAERSESSGGDADLVALALGAPRDSDDVRVPLDCPECGHGYLHPEAGPDGVTLDCPDCETANVPRGCPDCGAEMRVALGEGSETVVRCPECSAEAETPFTA</sequence>
<evidence type="ECO:0000256" key="1">
    <source>
        <dbReference type="SAM" id="MobiDB-lite"/>
    </source>
</evidence>
<accession>A0A8U0HRI3</accession>
<evidence type="ECO:0000259" key="2">
    <source>
        <dbReference type="Pfam" id="PF07883"/>
    </source>
</evidence>
<dbReference type="AlphaFoldDB" id="A0A8U0HRI3"/>
<feature type="compositionally biased region" description="Basic and acidic residues" evidence="1">
    <location>
        <begin position="105"/>
        <end position="116"/>
    </location>
</feature>
<feature type="domain" description="Cupin type-2" evidence="2">
    <location>
        <begin position="36"/>
        <end position="105"/>
    </location>
</feature>
<feature type="region of interest" description="Disordered" evidence="1">
    <location>
        <begin position="1"/>
        <end position="26"/>
    </location>
</feature>
<dbReference type="RefSeq" id="WP_248649402.1">
    <property type="nucleotide sequence ID" value="NZ_CP096659.1"/>
</dbReference>
<dbReference type="SUPFAM" id="SSF51182">
    <property type="entry name" value="RmlC-like cupins"/>
    <property type="match status" value="1"/>
</dbReference>
<dbReference type="InterPro" id="IPR013096">
    <property type="entry name" value="Cupin_2"/>
</dbReference>